<dbReference type="STRING" id="28230.SAMN05878443_2279"/>
<organism evidence="7 8">
    <name type="scientific">Carnobacterium alterfunditum</name>
    <dbReference type="NCBI Taxonomy" id="28230"/>
    <lineage>
        <taxon>Bacteria</taxon>
        <taxon>Bacillati</taxon>
        <taxon>Bacillota</taxon>
        <taxon>Bacilli</taxon>
        <taxon>Lactobacillales</taxon>
        <taxon>Carnobacteriaceae</taxon>
        <taxon>Carnobacterium</taxon>
    </lineage>
</organism>
<dbReference type="GO" id="GO:0016020">
    <property type="term" value="C:membrane"/>
    <property type="evidence" value="ECO:0007669"/>
    <property type="project" value="InterPro"/>
</dbReference>
<evidence type="ECO:0000256" key="2">
    <source>
        <dbReference type="ARBA" id="ARBA00029447"/>
    </source>
</evidence>
<dbReference type="CDD" id="cd11386">
    <property type="entry name" value="MCP_signal"/>
    <property type="match status" value="1"/>
</dbReference>
<gene>
    <name evidence="7" type="ORF">SAMN05878443_2279</name>
</gene>
<evidence type="ECO:0000256" key="4">
    <source>
        <dbReference type="SAM" id="Phobius"/>
    </source>
</evidence>
<evidence type="ECO:0000259" key="5">
    <source>
        <dbReference type="PROSITE" id="PS50111"/>
    </source>
</evidence>
<dbReference type="SMART" id="SM00283">
    <property type="entry name" value="MA"/>
    <property type="match status" value="1"/>
</dbReference>
<keyword evidence="4" id="KW-0472">Membrane</keyword>
<dbReference type="PANTHER" id="PTHR32089:SF114">
    <property type="entry name" value="METHYL-ACCEPTING CHEMOTAXIS PROTEIN MCPB"/>
    <property type="match status" value="1"/>
</dbReference>
<feature type="domain" description="HAMP" evidence="6">
    <location>
        <begin position="231"/>
        <end position="284"/>
    </location>
</feature>
<evidence type="ECO:0000256" key="1">
    <source>
        <dbReference type="ARBA" id="ARBA00023224"/>
    </source>
</evidence>
<dbReference type="Gene3D" id="1.10.287.950">
    <property type="entry name" value="Methyl-accepting chemotaxis protein"/>
    <property type="match status" value="1"/>
</dbReference>
<evidence type="ECO:0000313" key="8">
    <source>
        <dbReference type="Proteomes" id="UP000184758"/>
    </source>
</evidence>
<name>A0A1N6I3I1_9LACT</name>
<dbReference type="OrthoDB" id="2168386at2"/>
<dbReference type="RefSeq" id="WP_051905723.1">
    <property type="nucleotide sequence ID" value="NZ_FSRN01000001.1"/>
</dbReference>
<dbReference type="EMBL" id="FSRN01000001">
    <property type="protein sequence ID" value="SIO26580.1"/>
    <property type="molecule type" value="Genomic_DNA"/>
</dbReference>
<dbReference type="SMART" id="SM00304">
    <property type="entry name" value="HAMP"/>
    <property type="match status" value="1"/>
</dbReference>
<feature type="transmembrane region" description="Helical" evidence="4">
    <location>
        <begin position="38"/>
        <end position="60"/>
    </location>
</feature>
<dbReference type="eggNOG" id="COG0840">
    <property type="taxonomic scope" value="Bacteria"/>
</dbReference>
<keyword evidence="8" id="KW-1185">Reference proteome</keyword>
<dbReference type="Pfam" id="PF00015">
    <property type="entry name" value="MCPsignal"/>
    <property type="match status" value="1"/>
</dbReference>
<dbReference type="InterPro" id="IPR003660">
    <property type="entry name" value="HAMP_dom"/>
</dbReference>
<keyword evidence="4" id="KW-1133">Transmembrane helix</keyword>
<proteinExistence type="inferred from homology"/>
<dbReference type="CDD" id="cd06225">
    <property type="entry name" value="HAMP"/>
    <property type="match status" value="1"/>
</dbReference>
<comment type="similarity">
    <text evidence="2">Belongs to the methyl-accepting chemotaxis (MCP) protein family.</text>
</comment>
<accession>A0A1N6I3I1</accession>
<protein>
    <submittedName>
        <fullName evidence="7">Methyl-accepting chemotaxis protein</fullName>
    </submittedName>
</protein>
<evidence type="ECO:0000256" key="3">
    <source>
        <dbReference type="PROSITE-ProRule" id="PRU00284"/>
    </source>
</evidence>
<reference evidence="8" key="1">
    <citation type="submission" date="2016-11" db="EMBL/GenBank/DDBJ databases">
        <authorList>
            <person name="Varghese N."/>
            <person name="Submissions S."/>
        </authorList>
    </citation>
    <scope>NUCLEOTIDE SEQUENCE [LARGE SCALE GENOMIC DNA]</scope>
    <source>
        <strain evidence="8">313</strain>
    </source>
</reference>
<evidence type="ECO:0000313" key="7">
    <source>
        <dbReference type="EMBL" id="SIO26580.1"/>
    </source>
</evidence>
<dbReference type="Proteomes" id="UP000184758">
    <property type="component" value="Unassembled WGS sequence"/>
</dbReference>
<feature type="domain" description="Methyl-accepting transducer" evidence="5">
    <location>
        <begin position="303"/>
        <end position="560"/>
    </location>
</feature>
<dbReference type="AlphaFoldDB" id="A0A1N6I3I1"/>
<dbReference type="PROSITE" id="PS50885">
    <property type="entry name" value="HAMP"/>
    <property type="match status" value="1"/>
</dbReference>
<dbReference type="Pfam" id="PF00672">
    <property type="entry name" value="HAMP"/>
    <property type="match status" value="1"/>
</dbReference>
<dbReference type="GO" id="GO:0007165">
    <property type="term" value="P:signal transduction"/>
    <property type="evidence" value="ECO:0007669"/>
    <property type="project" value="UniProtKB-KW"/>
</dbReference>
<sequence length="589" mass="64611">MENNIEEKNIASSKWNIKNWDLTKLKSALNFKSLKTKILLAFMTIILLVIVLATIMIVTISKTNNKTEQMIDEELTLLIANDQLTLSISQRIAAARGYILFGDGLYKNLFDQYTEKSQKYEKQVLALSTKKETQEVIDRSVDWEAMVLTDVFERYDSGDEAGAASYLRSSVEPYSNDLIKEFEKLSDIRMDSINAQAQSVTNLGKSSLMLTFIISVLVIILGITIALLTSNSITKPIKKVMERMQTIAYGDLTSEPLAITAKDETGQLAMAINQMQVMEKEVMEGIKRASEMLTNNSNELTQSANEVKSGSEQVAITMQELATGSETQATTASNLSVVMGNFTKKVQSTNKSGEKIKDSSMGVLSMTTQGKEYMEDSNRQMAKIDEIVLDAVFKMATLDNQTKEITNLVMIIQKIADQTNLLALNAAIEAARAGEHGRGFAVVADEVRKLAEQVAVSISDITGFVEKIQTESKRVSDSLQTGYTEVQEGTSQIKKTGDTFNQINASVTTMVKGIKDISDNLESIQVNSEIMNSSIEEIASVSEESAAGVEETSAASQEITSSMEEVAGNSEQLADLAKGLAEMVAEFKI</sequence>
<dbReference type="PROSITE" id="PS50111">
    <property type="entry name" value="CHEMOTAXIS_TRANSDUC_2"/>
    <property type="match status" value="1"/>
</dbReference>
<dbReference type="Gene3D" id="1.10.8.500">
    <property type="entry name" value="HAMP domain in histidine kinase"/>
    <property type="match status" value="1"/>
</dbReference>
<evidence type="ECO:0000259" key="6">
    <source>
        <dbReference type="PROSITE" id="PS50885"/>
    </source>
</evidence>
<dbReference type="PANTHER" id="PTHR32089">
    <property type="entry name" value="METHYL-ACCEPTING CHEMOTAXIS PROTEIN MCPB"/>
    <property type="match status" value="1"/>
</dbReference>
<dbReference type="SUPFAM" id="SSF58104">
    <property type="entry name" value="Methyl-accepting chemotaxis protein (MCP) signaling domain"/>
    <property type="match status" value="1"/>
</dbReference>
<keyword evidence="4" id="KW-0812">Transmembrane</keyword>
<feature type="transmembrane region" description="Helical" evidence="4">
    <location>
        <begin position="208"/>
        <end position="228"/>
    </location>
</feature>
<keyword evidence="1 3" id="KW-0807">Transducer</keyword>
<dbReference type="InterPro" id="IPR004089">
    <property type="entry name" value="MCPsignal_dom"/>
</dbReference>